<dbReference type="Gene3D" id="2.60.120.1440">
    <property type="match status" value="1"/>
</dbReference>
<dbReference type="RefSeq" id="WP_263737889.1">
    <property type="nucleotide sequence ID" value="NZ_JAOWKZ010000001.1"/>
</dbReference>
<keyword evidence="5" id="KW-1185">Reference proteome</keyword>
<dbReference type="Pfam" id="PF04773">
    <property type="entry name" value="FecR"/>
    <property type="match status" value="1"/>
</dbReference>
<dbReference type="PANTHER" id="PTHR38731">
    <property type="entry name" value="LIPL45-RELATED LIPOPROTEIN-RELATED"/>
    <property type="match status" value="1"/>
</dbReference>
<dbReference type="Proteomes" id="UP001652564">
    <property type="component" value="Unassembled WGS sequence"/>
</dbReference>
<evidence type="ECO:0000313" key="4">
    <source>
        <dbReference type="EMBL" id="MCV2870681.1"/>
    </source>
</evidence>
<keyword evidence="2" id="KW-0732">Signal</keyword>
<dbReference type="EMBL" id="JAOWKZ010000001">
    <property type="protein sequence ID" value="MCV2870681.1"/>
    <property type="molecule type" value="Genomic_DNA"/>
</dbReference>
<feature type="compositionally biased region" description="Acidic residues" evidence="1">
    <location>
        <begin position="259"/>
        <end position="271"/>
    </location>
</feature>
<feature type="domain" description="FecR protein" evidence="3">
    <location>
        <begin position="58"/>
        <end position="158"/>
    </location>
</feature>
<evidence type="ECO:0000256" key="1">
    <source>
        <dbReference type="SAM" id="MobiDB-lite"/>
    </source>
</evidence>
<sequence>MKLLPLVLGAFFGVSFLVPLPALAQSGEVVKVTQPAIIVRDGQRAKLELGDAVNVGETIVTGGSAEAQIVFSDQTRIVVGPNSQLRVDTLLFNSNTSAKRFAVTAAKGTFRFLSGKSPSKAYSVRTPIATMGVRGTAFDFAIPAKDYTDLVVHDGEVRFCRQGVSACARVPSGCQTVRMQKRLLTQPSTNADRQKILGEAFPYAIDQTSLRDDFHTAIESCKGRDATALRQINLPSIASRQLQRDDQKPRAAKGSPEEPREEDEEREEPGEREDGLPE</sequence>
<feature type="chain" id="PRO_5047451180" evidence="2">
    <location>
        <begin position="25"/>
        <end position="278"/>
    </location>
</feature>
<evidence type="ECO:0000256" key="2">
    <source>
        <dbReference type="SAM" id="SignalP"/>
    </source>
</evidence>
<evidence type="ECO:0000259" key="3">
    <source>
        <dbReference type="Pfam" id="PF04773"/>
    </source>
</evidence>
<gene>
    <name evidence="4" type="ORF">OEZ71_00055</name>
</gene>
<evidence type="ECO:0000313" key="5">
    <source>
        <dbReference type="Proteomes" id="UP001652564"/>
    </source>
</evidence>
<comment type="caution">
    <text evidence="4">The sequence shown here is derived from an EMBL/GenBank/DDBJ whole genome shotgun (WGS) entry which is preliminary data.</text>
</comment>
<feature type="signal peptide" evidence="2">
    <location>
        <begin position="1"/>
        <end position="24"/>
    </location>
</feature>
<organism evidence="4 5">
    <name type="scientific">Albidovulum litorale</name>
    <dbReference type="NCBI Taxonomy" id="2984134"/>
    <lineage>
        <taxon>Bacteria</taxon>
        <taxon>Pseudomonadati</taxon>
        <taxon>Pseudomonadota</taxon>
        <taxon>Alphaproteobacteria</taxon>
        <taxon>Rhodobacterales</taxon>
        <taxon>Paracoccaceae</taxon>
        <taxon>Albidovulum</taxon>
    </lineage>
</organism>
<name>A0ABT2ZHT5_9RHOB</name>
<feature type="region of interest" description="Disordered" evidence="1">
    <location>
        <begin position="237"/>
        <end position="278"/>
    </location>
</feature>
<proteinExistence type="predicted"/>
<reference evidence="4 5" key="1">
    <citation type="submission" date="2022-10" db="EMBL/GenBank/DDBJ databases">
        <title>Defluviimonas sp. nov., isolated from ocean surface sediments.</title>
        <authorList>
            <person name="He W."/>
            <person name="Wang L."/>
            <person name="Zhang D.-F."/>
        </authorList>
    </citation>
    <scope>NUCLEOTIDE SEQUENCE [LARGE SCALE GENOMIC DNA]</scope>
    <source>
        <strain evidence="4 5">WL0050</strain>
    </source>
</reference>
<dbReference type="InterPro" id="IPR006860">
    <property type="entry name" value="FecR"/>
</dbReference>
<accession>A0ABT2ZHT5</accession>
<protein>
    <submittedName>
        <fullName evidence="4">FecR domain-containing protein</fullName>
    </submittedName>
</protein>